<accession>A0A6A4Q2C0</accession>
<evidence type="ECO:0000256" key="2">
    <source>
        <dbReference type="ARBA" id="ARBA00007447"/>
    </source>
</evidence>
<protein>
    <submittedName>
        <fullName evidence="13">Putative nepenthesin</fullName>
    </submittedName>
</protein>
<dbReference type="PROSITE" id="PS51767">
    <property type="entry name" value="PEPTIDASE_A1"/>
    <property type="match status" value="1"/>
</dbReference>
<proteinExistence type="inferred from homology"/>
<dbReference type="EMBL" id="WOCE01000008">
    <property type="protein sequence ID" value="KAE9608255.1"/>
    <property type="molecule type" value="Genomic_DNA"/>
</dbReference>
<dbReference type="Pfam" id="PF14541">
    <property type="entry name" value="TAXi_C"/>
    <property type="match status" value="1"/>
</dbReference>
<dbReference type="OrthoDB" id="2747330at2759"/>
<evidence type="ECO:0000256" key="5">
    <source>
        <dbReference type="ARBA" id="ARBA00022729"/>
    </source>
</evidence>
<evidence type="ECO:0000256" key="4">
    <source>
        <dbReference type="ARBA" id="ARBA00022692"/>
    </source>
</evidence>
<dbReference type="CDD" id="cd05476">
    <property type="entry name" value="pepsin_A_like_plant"/>
    <property type="match status" value="1"/>
</dbReference>
<keyword evidence="6" id="KW-0064">Aspartyl protease</keyword>
<keyword evidence="14" id="KW-1185">Reference proteome</keyword>
<dbReference type="InterPro" id="IPR034161">
    <property type="entry name" value="Pepsin-like_plant"/>
</dbReference>
<evidence type="ECO:0000256" key="1">
    <source>
        <dbReference type="ARBA" id="ARBA00004370"/>
    </source>
</evidence>
<evidence type="ECO:0000256" key="11">
    <source>
        <dbReference type="PIRSR" id="PIRSR601461-1"/>
    </source>
</evidence>
<dbReference type="InterPro" id="IPR032861">
    <property type="entry name" value="TAXi_N"/>
</dbReference>
<evidence type="ECO:0000256" key="9">
    <source>
        <dbReference type="ARBA" id="ARBA00023136"/>
    </source>
</evidence>
<evidence type="ECO:0000313" key="13">
    <source>
        <dbReference type="EMBL" id="KAE9608255.1"/>
    </source>
</evidence>
<evidence type="ECO:0000256" key="6">
    <source>
        <dbReference type="ARBA" id="ARBA00022750"/>
    </source>
</evidence>
<keyword evidence="5" id="KW-0732">Signal</keyword>
<dbReference type="PRINTS" id="PR00792">
    <property type="entry name" value="PEPSIN"/>
</dbReference>
<evidence type="ECO:0000256" key="7">
    <source>
        <dbReference type="ARBA" id="ARBA00022801"/>
    </source>
</evidence>
<reference evidence="14" key="1">
    <citation type="journal article" date="2020" name="Nat. Commun.">
        <title>Genome sequence of the cluster root forming white lupin.</title>
        <authorList>
            <person name="Hufnagel B."/>
            <person name="Marques A."/>
            <person name="Soriano A."/>
            <person name="Marques L."/>
            <person name="Divol F."/>
            <person name="Doumas P."/>
            <person name="Sallet E."/>
            <person name="Mancinotti D."/>
            <person name="Carrere S."/>
            <person name="Marande W."/>
            <person name="Arribat S."/>
            <person name="Keller J."/>
            <person name="Huneau C."/>
            <person name="Blein T."/>
            <person name="Aime D."/>
            <person name="Laguerre M."/>
            <person name="Taylor J."/>
            <person name="Schubert V."/>
            <person name="Nelson M."/>
            <person name="Geu-Flores F."/>
            <person name="Crespi M."/>
            <person name="Gallardo-Guerrero K."/>
            <person name="Delaux P.-M."/>
            <person name="Salse J."/>
            <person name="Berges H."/>
            <person name="Guyot R."/>
            <person name="Gouzy J."/>
            <person name="Peret B."/>
        </authorList>
    </citation>
    <scope>NUCLEOTIDE SEQUENCE [LARGE SCALE GENOMIC DNA]</scope>
    <source>
        <strain evidence="14">cv. Amiga</strain>
    </source>
</reference>
<dbReference type="InterPro" id="IPR032799">
    <property type="entry name" value="TAXi_C"/>
</dbReference>
<dbReference type="Proteomes" id="UP000447434">
    <property type="component" value="Chromosome 8"/>
</dbReference>
<dbReference type="GO" id="GO:0016020">
    <property type="term" value="C:membrane"/>
    <property type="evidence" value="ECO:0007669"/>
    <property type="project" value="UniProtKB-SubCell"/>
</dbReference>
<dbReference type="GO" id="GO:0006508">
    <property type="term" value="P:proteolysis"/>
    <property type="evidence" value="ECO:0007669"/>
    <property type="project" value="UniProtKB-KW"/>
</dbReference>
<dbReference type="InterPro" id="IPR021109">
    <property type="entry name" value="Peptidase_aspartic_dom_sf"/>
</dbReference>
<dbReference type="SUPFAM" id="SSF50630">
    <property type="entry name" value="Acid proteases"/>
    <property type="match status" value="1"/>
</dbReference>
<comment type="subcellular location">
    <subcellularLocation>
        <location evidence="1">Membrane</location>
    </subcellularLocation>
</comment>
<dbReference type="PANTHER" id="PTHR13683:SF375">
    <property type="entry name" value="PEPTIDASE A1 DOMAIN-CONTAINING PROTEIN"/>
    <property type="match status" value="1"/>
</dbReference>
<comment type="similarity">
    <text evidence="2">Belongs to the peptidase A1 family.</text>
</comment>
<evidence type="ECO:0000256" key="10">
    <source>
        <dbReference type="ARBA" id="ARBA00023180"/>
    </source>
</evidence>
<sequence length="436" mass="48240">MSIKKLNIHDFFYFYFILIGARQTSKCVWGQQILNYPYVLYYTTIHLGSPPREFHVQIDTGSDVSWVNCVSCNGCPQTSNLLIKLNYFDPASSSTSSIIPCSHHKCAICSTNNRCSFNIQYEDDGRTSGYIISDLMHVSNISKGPLAPNFSVPLVFGCSNLQSGRLTSHVSALDGILGFGKYSTSLISQLYSQGKAPRVFSQCLKGDNSGGGIVIFGEVVEPNMSYTPLIPNQIHYKINLESISINEHILNIDPKVFTTSSSNGAIIDSGTTMAYFIEGVYNPIVEAITHTIPQSIVTTDSDGFHCYLITTSALSVMDIFPSISLNFANNASLVLRPQDYLILIPALEGEKWCLVIQKTQDITLLGDIVLKDKFFVYDLARQRIGWTNYNCSLPVNVSTPSSGKERNKKGGTSPCDKHEKLIMVLAFMTYMSLILI</sequence>
<keyword evidence="8" id="KW-1133">Transmembrane helix</keyword>
<dbReference type="Gene3D" id="2.40.70.10">
    <property type="entry name" value="Acid Proteases"/>
    <property type="match status" value="2"/>
</dbReference>
<keyword evidence="9" id="KW-0472">Membrane</keyword>
<evidence type="ECO:0000256" key="3">
    <source>
        <dbReference type="ARBA" id="ARBA00022670"/>
    </source>
</evidence>
<organism evidence="13 14">
    <name type="scientific">Lupinus albus</name>
    <name type="common">White lupine</name>
    <name type="synonym">Lupinus termis</name>
    <dbReference type="NCBI Taxonomy" id="3870"/>
    <lineage>
        <taxon>Eukaryota</taxon>
        <taxon>Viridiplantae</taxon>
        <taxon>Streptophyta</taxon>
        <taxon>Embryophyta</taxon>
        <taxon>Tracheophyta</taxon>
        <taxon>Spermatophyta</taxon>
        <taxon>Magnoliopsida</taxon>
        <taxon>eudicotyledons</taxon>
        <taxon>Gunneridae</taxon>
        <taxon>Pentapetalae</taxon>
        <taxon>rosids</taxon>
        <taxon>fabids</taxon>
        <taxon>Fabales</taxon>
        <taxon>Fabaceae</taxon>
        <taxon>Papilionoideae</taxon>
        <taxon>50 kb inversion clade</taxon>
        <taxon>genistoids sensu lato</taxon>
        <taxon>core genistoids</taxon>
        <taxon>Genisteae</taxon>
        <taxon>Lupinus</taxon>
    </lineage>
</organism>
<keyword evidence="4" id="KW-0812">Transmembrane</keyword>
<comment type="caution">
    <text evidence="13">The sequence shown here is derived from an EMBL/GenBank/DDBJ whole genome shotgun (WGS) entry which is preliminary data.</text>
</comment>
<dbReference type="GO" id="GO:0004190">
    <property type="term" value="F:aspartic-type endopeptidase activity"/>
    <property type="evidence" value="ECO:0007669"/>
    <property type="project" value="UniProtKB-KW"/>
</dbReference>
<evidence type="ECO:0000313" key="14">
    <source>
        <dbReference type="Proteomes" id="UP000447434"/>
    </source>
</evidence>
<feature type="active site" evidence="11">
    <location>
        <position position="59"/>
    </location>
</feature>
<dbReference type="InterPro" id="IPR033121">
    <property type="entry name" value="PEPTIDASE_A1"/>
</dbReference>
<dbReference type="PANTHER" id="PTHR13683">
    <property type="entry name" value="ASPARTYL PROTEASES"/>
    <property type="match status" value="1"/>
</dbReference>
<dbReference type="InterPro" id="IPR001461">
    <property type="entry name" value="Aspartic_peptidase_A1"/>
</dbReference>
<dbReference type="AlphaFoldDB" id="A0A6A4Q2C0"/>
<keyword evidence="7" id="KW-0378">Hydrolase</keyword>
<dbReference type="Pfam" id="PF14543">
    <property type="entry name" value="TAXi_N"/>
    <property type="match status" value="1"/>
</dbReference>
<evidence type="ECO:0000259" key="12">
    <source>
        <dbReference type="PROSITE" id="PS51767"/>
    </source>
</evidence>
<feature type="domain" description="Peptidase A1" evidence="12">
    <location>
        <begin position="41"/>
        <end position="387"/>
    </location>
</feature>
<keyword evidence="3" id="KW-0645">Protease</keyword>
<feature type="active site" evidence="11">
    <location>
        <position position="268"/>
    </location>
</feature>
<dbReference type="FunFam" id="2.40.70.10:FF:000018">
    <property type="entry name" value="Aspartic proteinase-like protein 2"/>
    <property type="match status" value="1"/>
</dbReference>
<name>A0A6A4Q2C0_LUPAL</name>
<keyword evidence="10" id="KW-0325">Glycoprotein</keyword>
<evidence type="ECO:0000256" key="8">
    <source>
        <dbReference type="ARBA" id="ARBA00022989"/>
    </source>
</evidence>
<gene>
    <name evidence="13" type="ORF">Lalb_Chr08g0233521</name>
</gene>